<keyword evidence="2" id="KW-1185">Reference proteome</keyword>
<dbReference type="Proteomes" id="UP001279734">
    <property type="component" value="Unassembled WGS sequence"/>
</dbReference>
<sequence length="109" mass="12142">MAYRYRSVSNPALSFLKSTIAQKPTPKPIPFRISPSSPSVPRTLYQLGSLQSLLPLYSAEFDISQKSFCLIILARSQCAAIRDSREKFSTDTVLEYPRTSSLIPAIFAP</sequence>
<evidence type="ECO:0000313" key="2">
    <source>
        <dbReference type="Proteomes" id="UP001279734"/>
    </source>
</evidence>
<dbReference type="EMBL" id="BSYO01000011">
    <property type="protein sequence ID" value="GMH11853.1"/>
    <property type="molecule type" value="Genomic_DNA"/>
</dbReference>
<reference evidence="1" key="1">
    <citation type="submission" date="2023-05" db="EMBL/GenBank/DDBJ databases">
        <title>Nepenthes gracilis genome sequencing.</title>
        <authorList>
            <person name="Fukushima K."/>
        </authorList>
    </citation>
    <scope>NUCLEOTIDE SEQUENCE</scope>
    <source>
        <strain evidence="1">SING2019-196</strain>
    </source>
</reference>
<proteinExistence type="predicted"/>
<accession>A0AAD3SIB1</accession>
<name>A0AAD3SIB1_NEPGR</name>
<organism evidence="1 2">
    <name type="scientific">Nepenthes gracilis</name>
    <name type="common">Slender pitcher plant</name>
    <dbReference type="NCBI Taxonomy" id="150966"/>
    <lineage>
        <taxon>Eukaryota</taxon>
        <taxon>Viridiplantae</taxon>
        <taxon>Streptophyta</taxon>
        <taxon>Embryophyta</taxon>
        <taxon>Tracheophyta</taxon>
        <taxon>Spermatophyta</taxon>
        <taxon>Magnoliopsida</taxon>
        <taxon>eudicotyledons</taxon>
        <taxon>Gunneridae</taxon>
        <taxon>Pentapetalae</taxon>
        <taxon>Caryophyllales</taxon>
        <taxon>Nepenthaceae</taxon>
        <taxon>Nepenthes</taxon>
    </lineage>
</organism>
<dbReference type="AlphaFoldDB" id="A0AAD3SIB1"/>
<evidence type="ECO:0000313" key="1">
    <source>
        <dbReference type="EMBL" id="GMH11853.1"/>
    </source>
</evidence>
<gene>
    <name evidence="1" type="ORF">Nepgr_013694</name>
</gene>
<comment type="caution">
    <text evidence="1">The sequence shown here is derived from an EMBL/GenBank/DDBJ whole genome shotgun (WGS) entry which is preliminary data.</text>
</comment>
<protein>
    <submittedName>
        <fullName evidence="1">Uncharacterized protein</fullName>
    </submittedName>
</protein>